<reference evidence="1 2" key="1">
    <citation type="submission" date="2015-12" db="EMBL/GenBank/DDBJ databases">
        <title>Draft genome sequnece of Fervidicola ferrireducens strain Y170.</title>
        <authorList>
            <person name="Patel B.K."/>
        </authorList>
    </citation>
    <scope>NUCLEOTIDE SEQUENCE [LARGE SCALE GENOMIC DNA]</scope>
    <source>
        <strain evidence="1 2">Y170</strain>
    </source>
</reference>
<dbReference type="PANTHER" id="PTHR42967">
    <property type="entry name" value="METAL DEPENDENT HYDROLASE"/>
    <property type="match status" value="1"/>
</dbReference>
<accession>A0A140L1K4</accession>
<dbReference type="OrthoDB" id="9789133at2"/>
<evidence type="ECO:0000313" key="2">
    <source>
        <dbReference type="Proteomes" id="UP000070427"/>
    </source>
</evidence>
<dbReference type="SUPFAM" id="SSF56281">
    <property type="entry name" value="Metallo-hydrolase/oxidoreductase"/>
    <property type="match status" value="1"/>
</dbReference>
<dbReference type="PATRIC" id="fig|520764.3.peg.2491"/>
<dbReference type="Proteomes" id="UP000070427">
    <property type="component" value="Unassembled WGS sequence"/>
</dbReference>
<name>A0A140L1K4_9FIRM</name>
<dbReference type="InterPro" id="IPR036866">
    <property type="entry name" value="RibonucZ/Hydroxyglut_hydro"/>
</dbReference>
<dbReference type="RefSeq" id="WP_066355304.1">
    <property type="nucleotide sequence ID" value="NZ_LOED01000049.1"/>
</dbReference>
<dbReference type="EMBL" id="LOED01000049">
    <property type="protein sequence ID" value="KXG74429.1"/>
    <property type="molecule type" value="Genomic_DNA"/>
</dbReference>
<gene>
    <name evidence="1" type="ORF">AN618_23130</name>
</gene>
<dbReference type="Gene3D" id="3.60.15.10">
    <property type="entry name" value="Ribonuclease Z/Hydroxyacylglutathione hydrolase-like"/>
    <property type="match status" value="1"/>
</dbReference>
<dbReference type="PANTHER" id="PTHR42967:SF1">
    <property type="entry name" value="MBL FOLD METALLO-HYDROLASE"/>
    <property type="match status" value="1"/>
</dbReference>
<dbReference type="InParanoid" id="A0A140L1K4"/>
<protein>
    <recommendedName>
        <fullName evidence="3">Metallo-beta-lactamase domain-containing protein</fullName>
    </recommendedName>
</protein>
<organism evidence="1 2">
    <name type="scientific">Fervidicola ferrireducens</name>
    <dbReference type="NCBI Taxonomy" id="520764"/>
    <lineage>
        <taxon>Bacteria</taxon>
        <taxon>Bacillati</taxon>
        <taxon>Bacillota</taxon>
        <taxon>Clostridia</taxon>
        <taxon>Thermosediminibacterales</taxon>
        <taxon>Thermosediminibacteraceae</taxon>
        <taxon>Fervidicola</taxon>
    </lineage>
</organism>
<proteinExistence type="predicted"/>
<evidence type="ECO:0000313" key="1">
    <source>
        <dbReference type="EMBL" id="KXG74429.1"/>
    </source>
</evidence>
<keyword evidence="2" id="KW-1185">Reference proteome</keyword>
<dbReference type="STRING" id="520764.AN618_23130"/>
<comment type="caution">
    <text evidence="1">The sequence shown here is derived from an EMBL/GenBank/DDBJ whole genome shotgun (WGS) entry which is preliminary data.</text>
</comment>
<evidence type="ECO:0008006" key="3">
    <source>
        <dbReference type="Google" id="ProtNLM"/>
    </source>
</evidence>
<dbReference type="Pfam" id="PF13483">
    <property type="entry name" value="Lactamase_B_3"/>
    <property type="match status" value="1"/>
</dbReference>
<sequence length="213" mass="23457">MKIRWFGHACFLLESQIGTKIVTDPFDGSVGYKIPKVEADVVTVSHDHYDHNYVEAVQGDPTIIKAPGEYNTCGVSIKGISSYHDEAKGAKRGPNIIFVFEMDGIRICHVGDLGHLLTKHQEEEIGKVDVLLLPVGGTFTLDAEGAVAVLEQLMPKVVIPMHFKTPAVSMPIDPVEKFLEKVGGGEFLESNTLEITAEDLKQEGRRIVVLKYE</sequence>
<dbReference type="AlphaFoldDB" id="A0A140L1K4"/>